<feature type="region of interest" description="Disordered" evidence="2">
    <location>
        <begin position="152"/>
        <end position="176"/>
    </location>
</feature>
<dbReference type="KEGG" id="tet:TTHERM_000825449"/>
<sequence>MNIKENQKLDFQQECLNDSKEKEKLMKEIQDLKQIIVQKDQVLAQWMRMCEDLSQNLLQKQIDIKQLEISQNLLCDDKEESKNNSVDQQHLAIKQDTSEQKSYQHSFYQNENKKIFNGKLNDEGKEYYSRFNGQESTEVGSCYTLNMNTKEQNSFNQQPSPNRESKKVECSSDSKQNENTYQLIYNSNKDQTQFSDNQINNNNNNYIKEIEQIEKDAQQLLKEFQKQIYPEEKSLYMFDEQNDLLCNESDIFSQCIKLKQCLEEMKLEKEQLTQQNNQFFKIINEKCLEIQHLQSMLIQRDQKVIDYSEKRNEEYRKFLQANHSLVNENKEQREMIFRFQQQLALLNYLKAENQEVNLLKLEKQNLLDENQKLNNHIKHQKSIILEQSEYKLFYNQLKTDYDILANHIQQLGDEYIQNSTANNTCPTCFSQDQYRLVILQLQQKYEHLEKKYKQDVQNLMEDLNNLKFAYDKKQDR</sequence>
<proteinExistence type="predicted"/>
<feature type="coiled-coil region" evidence="1">
    <location>
        <begin position="255"/>
        <end position="282"/>
    </location>
</feature>
<name>W7XEP1_TETTS</name>
<dbReference type="InParanoid" id="W7XEP1"/>
<dbReference type="EMBL" id="GG662507">
    <property type="protein sequence ID" value="EWS72361.1"/>
    <property type="molecule type" value="Genomic_DNA"/>
</dbReference>
<feature type="coiled-coil region" evidence="1">
    <location>
        <begin position="22"/>
        <end position="70"/>
    </location>
</feature>
<feature type="compositionally biased region" description="Basic and acidic residues" evidence="2">
    <location>
        <begin position="163"/>
        <end position="176"/>
    </location>
</feature>
<feature type="coiled-coil region" evidence="1">
    <location>
        <begin position="196"/>
        <end position="227"/>
    </location>
</feature>
<protein>
    <submittedName>
        <fullName evidence="3">Uncharacterized protein</fullName>
    </submittedName>
</protein>
<organism evidence="3 4">
    <name type="scientific">Tetrahymena thermophila (strain SB210)</name>
    <dbReference type="NCBI Taxonomy" id="312017"/>
    <lineage>
        <taxon>Eukaryota</taxon>
        <taxon>Sar</taxon>
        <taxon>Alveolata</taxon>
        <taxon>Ciliophora</taxon>
        <taxon>Intramacronucleata</taxon>
        <taxon>Oligohymenophorea</taxon>
        <taxon>Hymenostomatida</taxon>
        <taxon>Tetrahymenina</taxon>
        <taxon>Tetrahymenidae</taxon>
        <taxon>Tetrahymena</taxon>
    </lineage>
</organism>
<evidence type="ECO:0000256" key="2">
    <source>
        <dbReference type="SAM" id="MobiDB-lite"/>
    </source>
</evidence>
<reference evidence="4" key="1">
    <citation type="journal article" date="2006" name="PLoS Biol.">
        <title>Macronuclear genome sequence of the ciliate Tetrahymena thermophila, a model eukaryote.</title>
        <authorList>
            <person name="Eisen J.A."/>
            <person name="Coyne R.S."/>
            <person name="Wu M."/>
            <person name="Wu D."/>
            <person name="Thiagarajan M."/>
            <person name="Wortman J.R."/>
            <person name="Badger J.H."/>
            <person name="Ren Q."/>
            <person name="Amedeo P."/>
            <person name="Jones K.M."/>
            <person name="Tallon L.J."/>
            <person name="Delcher A.L."/>
            <person name="Salzberg S.L."/>
            <person name="Silva J.C."/>
            <person name="Haas B.J."/>
            <person name="Majoros W.H."/>
            <person name="Farzad M."/>
            <person name="Carlton J.M."/>
            <person name="Smith R.K. Jr."/>
            <person name="Garg J."/>
            <person name="Pearlman R.E."/>
            <person name="Karrer K.M."/>
            <person name="Sun L."/>
            <person name="Manning G."/>
            <person name="Elde N.C."/>
            <person name="Turkewitz A.P."/>
            <person name="Asai D.J."/>
            <person name="Wilkes D.E."/>
            <person name="Wang Y."/>
            <person name="Cai H."/>
            <person name="Collins K."/>
            <person name="Stewart B.A."/>
            <person name="Lee S.R."/>
            <person name="Wilamowska K."/>
            <person name="Weinberg Z."/>
            <person name="Ruzzo W.L."/>
            <person name="Wloga D."/>
            <person name="Gaertig J."/>
            <person name="Frankel J."/>
            <person name="Tsao C.-C."/>
            <person name="Gorovsky M.A."/>
            <person name="Keeling P.J."/>
            <person name="Waller R.F."/>
            <person name="Patron N.J."/>
            <person name="Cherry J.M."/>
            <person name="Stover N.A."/>
            <person name="Krieger C.J."/>
            <person name="del Toro C."/>
            <person name="Ryder H.F."/>
            <person name="Williamson S.C."/>
            <person name="Barbeau R.A."/>
            <person name="Hamilton E.P."/>
            <person name="Orias E."/>
        </authorList>
    </citation>
    <scope>NUCLEOTIDE SEQUENCE [LARGE SCALE GENOMIC DNA]</scope>
    <source>
        <strain evidence="4">SB210</strain>
    </source>
</reference>
<evidence type="ECO:0000313" key="3">
    <source>
        <dbReference type="EMBL" id="EWS72361.1"/>
    </source>
</evidence>
<feature type="coiled-coil region" evidence="1">
    <location>
        <begin position="349"/>
        <end position="476"/>
    </location>
</feature>
<dbReference type="Proteomes" id="UP000009168">
    <property type="component" value="Unassembled WGS sequence"/>
</dbReference>
<feature type="compositionally biased region" description="Polar residues" evidence="2">
    <location>
        <begin position="152"/>
        <end position="162"/>
    </location>
</feature>
<dbReference type="GeneID" id="24440822"/>
<dbReference type="AlphaFoldDB" id="W7XEP1"/>
<keyword evidence="1" id="KW-0175">Coiled coil</keyword>
<evidence type="ECO:0000313" key="4">
    <source>
        <dbReference type="Proteomes" id="UP000009168"/>
    </source>
</evidence>
<gene>
    <name evidence="3" type="ORF">TTHERM_000825449</name>
</gene>
<dbReference type="RefSeq" id="XP_012655109.1">
    <property type="nucleotide sequence ID" value="XM_012799655.1"/>
</dbReference>
<accession>W7XEP1</accession>
<keyword evidence="4" id="KW-1185">Reference proteome</keyword>
<evidence type="ECO:0000256" key="1">
    <source>
        <dbReference type="SAM" id="Coils"/>
    </source>
</evidence>